<name>A0AAU9CZT9_9BACT</name>
<keyword evidence="2" id="KW-1185">Reference proteome</keyword>
<evidence type="ECO:0000313" key="2">
    <source>
        <dbReference type="Proteomes" id="UP001348817"/>
    </source>
</evidence>
<proteinExistence type="predicted"/>
<dbReference type="EMBL" id="AP025314">
    <property type="protein sequence ID" value="BDD07669.1"/>
    <property type="molecule type" value="Genomic_DNA"/>
</dbReference>
<evidence type="ECO:0000313" key="1">
    <source>
        <dbReference type="EMBL" id="BDD07669.1"/>
    </source>
</evidence>
<dbReference type="RefSeq" id="WP_338392981.1">
    <property type="nucleotide sequence ID" value="NZ_AP025314.1"/>
</dbReference>
<dbReference type="AlphaFoldDB" id="A0AAU9CZT9"/>
<gene>
    <name evidence="1" type="ORF">FUAX_01010</name>
</gene>
<sequence>MRTENIEIGKAKAKLTEEVQDRKHYVTVELESRLPATEVRAYLTERFDKRFFYHTITDKPEHGKISFFTSFWREFNSNEDIQASLRNISESPSTSDEAHEVLKEAIGKLEGDDLAKVALFLAEVLKK</sequence>
<dbReference type="KEGG" id="fax:FUAX_01010"/>
<protein>
    <submittedName>
        <fullName evidence="1">Uncharacterized protein</fullName>
    </submittedName>
</protein>
<accession>A0AAU9CZT9</accession>
<organism evidence="1 2">
    <name type="scientific">Fulvitalea axinellae</name>
    <dbReference type="NCBI Taxonomy" id="1182444"/>
    <lineage>
        <taxon>Bacteria</taxon>
        <taxon>Pseudomonadati</taxon>
        <taxon>Bacteroidota</taxon>
        <taxon>Cytophagia</taxon>
        <taxon>Cytophagales</taxon>
        <taxon>Persicobacteraceae</taxon>
        <taxon>Fulvitalea</taxon>
    </lineage>
</organism>
<dbReference type="Proteomes" id="UP001348817">
    <property type="component" value="Chromosome"/>
</dbReference>
<reference evidence="1 2" key="1">
    <citation type="submission" date="2021-12" db="EMBL/GenBank/DDBJ databases">
        <title>Genome sequencing of bacteria with rrn-lacking chromosome and rrn-plasmid.</title>
        <authorList>
            <person name="Anda M."/>
            <person name="Iwasaki W."/>
        </authorList>
    </citation>
    <scope>NUCLEOTIDE SEQUENCE [LARGE SCALE GENOMIC DNA]</scope>
    <source>
        <strain evidence="1 2">DSM 100852</strain>
    </source>
</reference>